<evidence type="ECO:0000259" key="2">
    <source>
        <dbReference type="Pfam" id="PF03407"/>
    </source>
</evidence>
<dbReference type="Proteomes" id="UP000007752">
    <property type="component" value="Chromosome 1"/>
</dbReference>
<dbReference type="PANTHER" id="PTHR46038">
    <property type="entry name" value="EXPRESSED PROTEIN-RELATED"/>
    <property type="match status" value="1"/>
</dbReference>
<gene>
    <name evidence="3" type="ORF">OsJ_04576</name>
</gene>
<dbReference type="AlphaFoldDB" id="B9EVX3"/>
<dbReference type="Pfam" id="PF03407">
    <property type="entry name" value="Nucleotid_trans"/>
    <property type="match status" value="1"/>
</dbReference>
<dbReference type="InterPro" id="IPR005069">
    <property type="entry name" value="Nucl-diP-sugar_transferase"/>
</dbReference>
<organism evidence="3">
    <name type="scientific">Oryza sativa subsp. japonica</name>
    <name type="common">Rice</name>
    <dbReference type="NCBI Taxonomy" id="39947"/>
    <lineage>
        <taxon>Eukaryota</taxon>
        <taxon>Viridiplantae</taxon>
        <taxon>Streptophyta</taxon>
        <taxon>Embryophyta</taxon>
        <taxon>Tracheophyta</taxon>
        <taxon>Spermatophyta</taxon>
        <taxon>Magnoliopsida</taxon>
        <taxon>Liliopsida</taxon>
        <taxon>Poales</taxon>
        <taxon>Poaceae</taxon>
        <taxon>BOP clade</taxon>
        <taxon>Oryzoideae</taxon>
        <taxon>Oryzeae</taxon>
        <taxon>Oryzinae</taxon>
        <taxon>Oryza</taxon>
        <taxon>Oryza sativa</taxon>
    </lineage>
</organism>
<feature type="region of interest" description="Disordered" evidence="1">
    <location>
        <begin position="62"/>
        <end position="84"/>
    </location>
</feature>
<dbReference type="InterPro" id="IPR044821">
    <property type="entry name" value="At1g28695/At4g15970-like"/>
</dbReference>
<dbReference type="PANTHER" id="PTHR46038:SF30">
    <property type="entry name" value="OS01G0921100 PROTEIN"/>
    <property type="match status" value="1"/>
</dbReference>
<feature type="domain" description="Nucleotide-diphospho-sugar transferase" evidence="2">
    <location>
        <begin position="132"/>
        <end position="354"/>
    </location>
</feature>
<reference evidence="3" key="2">
    <citation type="submission" date="2008-12" db="EMBL/GenBank/DDBJ databases">
        <title>Improved gene annotation of the rice (Oryza sativa) genomes.</title>
        <authorList>
            <person name="Wang J."/>
            <person name="Li R."/>
            <person name="Fan W."/>
            <person name="Huang Q."/>
            <person name="Zhang J."/>
            <person name="Zhou Y."/>
            <person name="Hu Y."/>
            <person name="Zi S."/>
            <person name="Li J."/>
            <person name="Ni P."/>
            <person name="Zheng H."/>
            <person name="Zhang Y."/>
            <person name="Zhao M."/>
            <person name="Hao Q."/>
            <person name="McDermott J."/>
            <person name="Samudrala R."/>
            <person name="Kristiansen K."/>
            <person name="Wong G.K.-S."/>
        </authorList>
    </citation>
    <scope>NUCLEOTIDE SEQUENCE</scope>
</reference>
<sequence>MASSKNGLSPVVVFLLGAASATALIVFVFTSTASPAWPTPEATPATRQEKKAAAVACAPRAKGIDSETRRAARTNQTGGGDDDDEFARMVRRAAMEDRTVIMTSVNEAWAAPGSLMDSFLESFRVGENISHFVEHIVVVAMDEGALRRCRAIHPHCYLLLPEVAGLDLSGAKSYMTKDYLDLVWSKLKLQQRVLELGYNLLFTKHEALTTRNTTRVGIGRTLTWRGSGTRWCTSRRRRTSRRRATFTSATRTTWGTTRTPGSSTSRATPRNARAMAYWHAARRRFPGEHDQFVFNEIKRELAAGAGEGGGVGVRIRFIDTAAVSGFCQLGRDLNRIATVHMTCCIGLENKLHDLRNVIRDWRRYVGAAAVGAADGQDRLDVRGRQVHTLIRADKAKLNNRSVSGYKMG</sequence>
<proteinExistence type="predicted"/>
<accession>B9EVX3</accession>
<evidence type="ECO:0000313" key="3">
    <source>
        <dbReference type="EMBL" id="EEE55906.1"/>
    </source>
</evidence>
<evidence type="ECO:0000256" key="1">
    <source>
        <dbReference type="SAM" id="MobiDB-lite"/>
    </source>
</evidence>
<dbReference type="EMBL" id="CM000138">
    <property type="protein sequence ID" value="EEE55906.1"/>
    <property type="molecule type" value="Genomic_DNA"/>
</dbReference>
<name>B9EVX3_ORYSJ</name>
<protein>
    <recommendedName>
        <fullName evidence="2">Nucleotide-diphospho-sugar transferase domain-containing protein</fullName>
    </recommendedName>
</protein>
<reference evidence="3" key="1">
    <citation type="journal article" date="2005" name="PLoS Biol.">
        <title>The genomes of Oryza sativa: a history of duplications.</title>
        <authorList>
            <person name="Yu J."/>
            <person name="Wang J."/>
            <person name="Lin W."/>
            <person name="Li S."/>
            <person name="Li H."/>
            <person name="Zhou J."/>
            <person name="Ni P."/>
            <person name="Dong W."/>
            <person name="Hu S."/>
            <person name="Zeng C."/>
            <person name="Zhang J."/>
            <person name="Zhang Y."/>
            <person name="Li R."/>
            <person name="Xu Z."/>
            <person name="Li S."/>
            <person name="Li X."/>
            <person name="Zheng H."/>
            <person name="Cong L."/>
            <person name="Lin L."/>
            <person name="Yin J."/>
            <person name="Geng J."/>
            <person name="Li G."/>
            <person name="Shi J."/>
            <person name="Liu J."/>
            <person name="Lv H."/>
            <person name="Li J."/>
            <person name="Wang J."/>
            <person name="Deng Y."/>
            <person name="Ran L."/>
            <person name="Shi X."/>
            <person name="Wang X."/>
            <person name="Wu Q."/>
            <person name="Li C."/>
            <person name="Ren X."/>
            <person name="Wang J."/>
            <person name="Wang X."/>
            <person name="Li D."/>
            <person name="Liu D."/>
            <person name="Zhang X."/>
            <person name="Ji Z."/>
            <person name="Zhao W."/>
            <person name="Sun Y."/>
            <person name="Zhang Z."/>
            <person name="Bao J."/>
            <person name="Han Y."/>
            <person name="Dong L."/>
            <person name="Ji J."/>
            <person name="Chen P."/>
            <person name="Wu S."/>
            <person name="Liu J."/>
            <person name="Xiao Y."/>
            <person name="Bu D."/>
            <person name="Tan J."/>
            <person name="Yang L."/>
            <person name="Ye C."/>
            <person name="Zhang J."/>
            <person name="Xu J."/>
            <person name="Zhou Y."/>
            <person name="Yu Y."/>
            <person name="Zhang B."/>
            <person name="Zhuang S."/>
            <person name="Wei H."/>
            <person name="Liu B."/>
            <person name="Lei M."/>
            <person name="Yu H."/>
            <person name="Li Y."/>
            <person name="Xu H."/>
            <person name="Wei S."/>
            <person name="He X."/>
            <person name="Fang L."/>
            <person name="Zhang Z."/>
            <person name="Zhang Y."/>
            <person name="Huang X."/>
            <person name="Su Z."/>
            <person name="Tong W."/>
            <person name="Li J."/>
            <person name="Tong Z."/>
            <person name="Li S."/>
            <person name="Ye J."/>
            <person name="Wang L."/>
            <person name="Fang L."/>
            <person name="Lei T."/>
            <person name="Chen C."/>
            <person name="Chen H."/>
            <person name="Xu Z."/>
            <person name="Li H."/>
            <person name="Huang H."/>
            <person name="Zhang F."/>
            <person name="Xu H."/>
            <person name="Li N."/>
            <person name="Zhao C."/>
            <person name="Li S."/>
            <person name="Dong L."/>
            <person name="Huang Y."/>
            <person name="Li L."/>
            <person name="Xi Y."/>
            <person name="Qi Q."/>
            <person name="Li W."/>
            <person name="Zhang B."/>
            <person name="Hu W."/>
            <person name="Zhang Y."/>
            <person name="Tian X."/>
            <person name="Jiao Y."/>
            <person name="Liang X."/>
            <person name="Jin J."/>
            <person name="Gao L."/>
            <person name="Zheng W."/>
            <person name="Hao B."/>
            <person name="Liu S."/>
            <person name="Wang W."/>
            <person name="Yuan L."/>
            <person name="Cao M."/>
            <person name="McDermott J."/>
            <person name="Samudrala R."/>
            <person name="Wang J."/>
            <person name="Wong G.K."/>
            <person name="Yang H."/>
        </authorList>
    </citation>
    <scope>NUCLEOTIDE SEQUENCE [LARGE SCALE GENOMIC DNA]</scope>
</reference>